<dbReference type="Gene3D" id="3.40.50.300">
    <property type="entry name" value="P-loop containing nucleotide triphosphate hydrolases"/>
    <property type="match status" value="1"/>
</dbReference>
<dbReference type="SUPFAM" id="SSF52540">
    <property type="entry name" value="P-loop containing nucleoside triphosphate hydrolases"/>
    <property type="match status" value="1"/>
</dbReference>
<organism evidence="1 2">
    <name type="scientific">Actibacterium lipolyticum</name>
    <dbReference type="NCBI Taxonomy" id="1524263"/>
    <lineage>
        <taxon>Bacteria</taxon>
        <taxon>Pseudomonadati</taxon>
        <taxon>Pseudomonadota</taxon>
        <taxon>Alphaproteobacteria</taxon>
        <taxon>Rhodobacterales</taxon>
        <taxon>Roseobacteraceae</taxon>
        <taxon>Actibacterium</taxon>
    </lineage>
</organism>
<protein>
    <recommendedName>
        <fullName evidence="3">Sulfotransferase</fullName>
    </recommendedName>
</protein>
<dbReference type="InterPro" id="IPR027417">
    <property type="entry name" value="P-loop_NTPase"/>
</dbReference>
<dbReference type="EMBL" id="FXYE01000002">
    <property type="protein sequence ID" value="SMX47300.1"/>
    <property type="molecule type" value="Genomic_DNA"/>
</dbReference>
<dbReference type="Proteomes" id="UP000202922">
    <property type="component" value="Unassembled WGS sequence"/>
</dbReference>
<keyword evidence="2" id="KW-1185">Reference proteome</keyword>
<dbReference type="GO" id="GO:0006044">
    <property type="term" value="P:N-acetylglucosamine metabolic process"/>
    <property type="evidence" value="ECO:0007669"/>
    <property type="project" value="TreeGrafter"/>
</dbReference>
<evidence type="ECO:0000313" key="1">
    <source>
        <dbReference type="EMBL" id="SMX47300.1"/>
    </source>
</evidence>
<evidence type="ECO:0008006" key="3">
    <source>
        <dbReference type="Google" id="ProtNLM"/>
    </source>
</evidence>
<reference evidence="2" key="1">
    <citation type="submission" date="2017-05" db="EMBL/GenBank/DDBJ databases">
        <authorList>
            <person name="Rodrigo-Torres L."/>
            <person name="Arahal R. D."/>
            <person name="Lucena T."/>
        </authorList>
    </citation>
    <scope>NUCLEOTIDE SEQUENCE [LARGE SCALE GENOMIC DNA]</scope>
    <source>
        <strain evidence="2">CECT 8621</strain>
    </source>
</reference>
<proteinExistence type="predicted"/>
<dbReference type="GO" id="GO:0001517">
    <property type="term" value="F:N-acetylglucosamine 6-O-sulfotransferase activity"/>
    <property type="evidence" value="ECO:0007669"/>
    <property type="project" value="TreeGrafter"/>
</dbReference>
<dbReference type="PANTHER" id="PTHR10704:SF44">
    <property type="entry name" value="LD35051P-RELATED"/>
    <property type="match status" value="1"/>
</dbReference>
<dbReference type="Pfam" id="PF13469">
    <property type="entry name" value="Sulfotransfer_3"/>
    <property type="match status" value="1"/>
</dbReference>
<dbReference type="GO" id="GO:0006790">
    <property type="term" value="P:sulfur compound metabolic process"/>
    <property type="evidence" value="ECO:0007669"/>
    <property type="project" value="TreeGrafter"/>
</dbReference>
<dbReference type="RefSeq" id="WP_093968419.1">
    <property type="nucleotide sequence ID" value="NZ_FXYE01000002.1"/>
</dbReference>
<dbReference type="InterPro" id="IPR051135">
    <property type="entry name" value="Gal/GlcNAc/GalNAc_ST"/>
</dbReference>
<dbReference type="PANTHER" id="PTHR10704">
    <property type="entry name" value="CARBOHYDRATE SULFOTRANSFERASE"/>
    <property type="match status" value="1"/>
</dbReference>
<evidence type="ECO:0000313" key="2">
    <source>
        <dbReference type="Proteomes" id="UP000202922"/>
    </source>
</evidence>
<gene>
    <name evidence="1" type="ORF">COL8621_03403</name>
</gene>
<name>A0A238KXE0_9RHOB</name>
<sequence>MSLKVIYVVGYGRSGSTILDIALGQHPKIFGAGEIAAMCRHVWANNEYCACGARIQECQFWPDVMAQWLPQAGGVDGFFSLAKQVEPLVSPARILGLGAVKRYADLSASLFQGVADAAGTDVLVDSSKMPGRGLALAESDQIDLRVIHLVRDARGVANAMSRPMEIDVEKGVQKKIKARSPYRTAIRWRMYNSFAERLGRKVGADKFVRVRYEDFAAQPAEEFARIGAATGMDLSAICTALEQSQPIMPAHQMAGSRIRMKKDLTLRFDNNWEDKMTPADQQKVVRVTSEQLRRYGYMSSGSG</sequence>
<dbReference type="OrthoDB" id="7062607at2"/>
<accession>A0A238KXE0</accession>
<dbReference type="AlphaFoldDB" id="A0A238KXE0"/>